<organism evidence="2 3">
    <name type="scientific">Mastigocoleus testarum BC008</name>
    <dbReference type="NCBI Taxonomy" id="371196"/>
    <lineage>
        <taxon>Bacteria</taxon>
        <taxon>Bacillati</taxon>
        <taxon>Cyanobacteriota</taxon>
        <taxon>Cyanophyceae</taxon>
        <taxon>Nostocales</taxon>
        <taxon>Hapalosiphonaceae</taxon>
        <taxon>Mastigocoleus</taxon>
    </lineage>
</organism>
<dbReference type="EMBL" id="LMTZ01000112">
    <property type="protein sequence ID" value="KST65142.1"/>
    <property type="molecule type" value="Genomic_DNA"/>
</dbReference>
<protein>
    <submittedName>
        <fullName evidence="2">Glycosyltransferase</fullName>
    </submittedName>
</protein>
<sequence>MLFHGYYIFSTKPLIVSFLGSYPFFGGVVYQDKKFTHKPLPKWFRPKHVLEHTPYWCAAPKQMFLRKIKSILHSIEGRTHHLMVNAADEEQMRKQFRVRGAHFNQNFYINEYLYRPIEQPKIYDAIYTAQLNSSKRLWLAKNIEKLMVVSYGGDLHSYCPELKHADFNKEFIPRPELAKKYNQAYCGLILSALEGANLASSEYLLCGIPVVSTPSKGGRDEFFTPENSIIVTPEAGAVERAVETWIKLSPEPEKIRTQTLKKINDLRLDYCSYIARLIEKEGGDRHDPKTLMEKYFAPPQGIQSRYVKLEELHKLTPEDFSTRFSL</sequence>
<comment type="caution">
    <text evidence="2">The sequence shown here is derived from an EMBL/GenBank/DDBJ whole genome shotgun (WGS) entry which is preliminary data.</text>
</comment>
<evidence type="ECO:0000313" key="3">
    <source>
        <dbReference type="Proteomes" id="UP000053372"/>
    </source>
</evidence>
<dbReference type="Proteomes" id="UP000053372">
    <property type="component" value="Unassembled WGS sequence"/>
</dbReference>
<accession>A0A0V7ZLI4</accession>
<reference evidence="2 3" key="1">
    <citation type="journal article" date="2015" name="Genome Announc.">
        <title>Draft Genome of the Euendolithic (true boring) Cyanobacterium Mastigocoleus testarum strain BC008.</title>
        <authorList>
            <person name="Guida B.S."/>
            <person name="Garcia-Pichel F."/>
        </authorList>
    </citation>
    <scope>NUCLEOTIDE SEQUENCE [LARGE SCALE GENOMIC DNA]</scope>
    <source>
        <strain evidence="2 3">BC008</strain>
    </source>
</reference>
<dbReference type="Gene3D" id="3.40.50.2000">
    <property type="entry name" value="Glycogen Phosphorylase B"/>
    <property type="match status" value="1"/>
</dbReference>
<gene>
    <name evidence="2" type="ORF">BC008_20300</name>
</gene>
<dbReference type="AlphaFoldDB" id="A0A0V7ZLI4"/>
<dbReference type="GO" id="GO:0016757">
    <property type="term" value="F:glycosyltransferase activity"/>
    <property type="evidence" value="ECO:0007669"/>
    <property type="project" value="InterPro"/>
</dbReference>
<name>A0A0V7ZLI4_9CYAN</name>
<dbReference type="RefSeq" id="WP_027844615.1">
    <property type="nucleotide sequence ID" value="NZ_LMTZ01000112.1"/>
</dbReference>
<keyword evidence="3" id="KW-1185">Reference proteome</keyword>
<dbReference type="SUPFAM" id="SSF53756">
    <property type="entry name" value="UDP-Glycosyltransferase/glycogen phosphorylase"/>
    <property type="match status" value="1"/>
</dbReference>
<proteinExistence type="predicted"/>
<evidence type="ECO:0000313" key="2">
    <source>
        <dbReference type="EMBL" id="KST65142.1"/>
    </source>
</evidence>
<evidence type="ECO:0000259" key="1">
    <source>
        <dbReference type="Pfam" id="PF00534"/>
    </source>
</evidence>
<dbReference type="Pfam" id="PF00534">
    <property type="entry name" value="Glycos_transf_1"/>
    <property type="match status" value="1"/>
</dbReference>
<dbReference type="OrthoDB" id="7057294at2"/>
<feature type="domain" description="Glycosyl transferase family 1" evidence="1">
    <location>
        <begin position="171"/>
        <end position="259"/>
    </location>
</feature>
<dbReference type="InterPro" id="IPR001296">
    <property type="entry name" value="Glyco_trans_1"/>
</dbReference>
<keyword evidence="2" id="KW-0808">Transferase</keyword>